<feature type="region of interest" description="Disordered" evidence="1">
    <location>
        <begin position="145"/>
        <end position="182"/>
    </location>
</feature>
<protein>
    <submittedName>
        <fullName evidence="4">Thermonuclease family protein</fullName>
    </submittedName>
</protein>
<feature type="domain" description="TNase-like" evidence="3">
    <location>
        <begin position="19"/>
        <end position="136"/>
    </location>
</feature>
<feature type="signal peptide" evidence="2">
    <location>
        <begin position="1"/>
        <end position="22"/>
    </location>
</feature>
<feature type="chain" id="PRO_5046734448" evidence="2">
    <location>
        <begin position="23"/>
        <end position="228"/>
    </location>
</feature>
<organism evidence="4 5">
    <name type="scientific">Sphingomonas swuensis</name>
    <dbReference type="NCBI Taxonomy" id="977800"/>
    <lineage>
        <taxon>Bacteria</taxon>
        <taxon>Pseudomonadati</taxon>
        <taxon>Pseudomonadota</taxon>
        <taxon>Alphaproteobacteria</taxon>
        <taxon>Sphingomonadales</taxon>
        <taxon>Sphingomonadaceae</taxon>
        <taxon>Sphingomonas</taxon>
    </lineage>
</organism>
<dbReference type="PROSITE" id="PS50830">
    <property type="entry name" value="TNASE_3"/>
    <property type="match status" value="1"/>
</dbReference>
<dbReference type="SUPFAM" id="SSF50199">
    <property type="entry name" value="Staphylococcal nuclease"/>
    <property type="match status" value="1"/>
</dbReference>
<evidence type="ECO:0000313" key="4">
    <source>
        <dbReference type="EMBL" id="GAA4019306.1"/>
    </source>
</evidence>
<keyword evidence="5" id="KW-1185">Reference proteome</keyword>
<dbReference type="RefSeq" id="WP_344707165.1">
    <property type="nucleotide sequence ID" value="NZ_BAABBQ010000001.1"/>
</dbReference>
<dbReference type="Proteomes" id="UP001500235">
    <property type="component" value="Unassembled WGS sequence"/>
</dbReference>
<dbReference type="Pfam" id="PF00565">
    <property type="entry name" value="SNase"/>
    <property type="match status" value="1"/>
</dbReference>
<evidence type="ECO:0000256" key="2">
    <source>
        <dbReference type="SAM" id="SignalP"/>
    </source>
</evidence>
<keyword evidence="2" id="KW-0732">Signal</keyword>
<dbReference type="EMBL" id="BAABBQ010000001">
    <property type="protein sequence ID" value="GAA4019306.1"/>
    <property type="molecule type" value="Genomic_DNA"/>
</dbReference>
<dbReference type="InterPro" id="IPR016071">
    <property type="entry name" value="Staphylococal_nuclease_OB-fold"/>
</dbReference>
<feature type="compositionally biased region" description="Polar residues" evidence="1">
    <location>
        <begin position="162"/>
        <end position="178"/>
    </location>
</feature>
<dbReference type="SMART" id="SM00318">
    <property type="entry name" value="SNc"/>
    <property type="match status" value="1"/>
</dbReference>
<dbReference type="InterPro" id="IPR035437">
    <property type="entry name" value="SNase_OB-fold_sf"/>
</dbReference>
<gene>
    <name evidence="4" type="ORF">GCM10022280_18900</name>
</gene>
<sequence length="228" mass="24743">MLTTVVLAALVASSPIYGVANAGDGDSLSIGQTRVRLHGIDAPEFDQQCERGGSKWACGKEAADRLSRLITGREVRCDPVGIDQHGRTLARCSVGYTDVNRTMVAMGYAVAFRRYSSEYVNAEESAKLSKRGMWAGTFDMPSEVRAAAKESQGAGAGRTPSRAVTSTQARSSGASRSGNCVIKGNRSRRGEWIYHMPGMPYYEQTRAEDIFCTETQAQAAGYRRARVR</sequence>
<accession>A0ABP7T0L1</accession>
<reference evidence="5" key="1">
    <citation type="journal article" date="2019" name="Int. J. Syst. Evol. Microbiol.">
        <title>The Global Catalogue of Microorganisms (GCM) 10K type strain sequencing project: providing services to taxonomists for standard genome sequencing and annotation.</title>
        <authorList>
            <consortium name="The Broad Institute Genomics Platform"/>
            <consortium name="The Broad Institute Genome Sequencing Center for Infectious Disease"/>
            <person name="Wu L."/>
            <person name="Ma J."/>
        </authorList>
    </citation>
    <scope>NUCLEOTIDE SEQUENCE [LARGE SCALE GENOMIC DNA]</scope>
    <source>
        <strain evidence="5">JCM 17563</strain>
    </source>
</reference>
<dbReference type="PANTHER" id="PTHR12302:SF26">
    <property type="entry name" value="BLR1266 PROTEIN"/>
    <property type="match status" value="1"/>
</dbReference>
<name>A0ABP7T0L1_9SPHN</name>
<comment type="caution">
    <text evidence="4">The sequence shown here is derived from an EMBL/GenBank/DDBJ whole genome shotgun (WGS) entry which is preliminary data.</text>
</comment>
<evidence type="ECO:0000259" key="3">
    <source>
        <dbReference type="PROSITE" id="PS50830"/>
    </source>
</evidence>
<evidence type="ECO:0000313" key="5">
    <source>
        <dbReference type="Proteomes" id="UP001500235"/>
    </source>
</evidence>
<dbReference type="PANTHER" id="PTHR12302">
    <property type="entry name" value="EBNA2 BINDING PROTEIN P100"/>
    <property type="match status" value="1"/>
</dbReference>
<evidence type="ECO:0000256" key="1">
    <source>
        <dbReference type="SAM" id="MobiDB-lite"/>
    </source>
</evidence>
<dbReference type="Gene3D" id="2.40.50.90">
    <property type="match status" value="1"/>
</dbReference>
<proteinExistence type="predicted"/>